<dbReference type="PANTHER" id="PTHR31449:SF3">
    <property type="entry name" value="UPF0598 PROTEIN C8ORF82"/>
    <property type="match status" value="1"/>
</dbReference>
<dbReference type="InterPro" id="IPR028108">
    <property type="entry name" value="DUF4505"/>
</dbReference>
<name>A0A9P6NUI1_9BASI</name>
<dbReference type="PANTHER" id="PTHR31449">
    <property type="entry name" value="UPF0598 PROTEIN C8ORF82"/>
    <property type="match status" value="1"/>
</dbReference>
<proteinExistence type="inferred from homology"/>
<comment type="caution">
    <text evidence="2">The sequence shown here is derived from an EMBL/GenBank/DDBJ whole genome shotgun (WGS) entry which is preliminary data.</text>
</comment>
<evidence type="ECO:0000313" key="3">
    <source>
        <dbReference type="Proteomes" id="UP000886653"/>
    </source>
</evidence>
<accession>A0A9P6NUI1</accession>
<comment type="similarity">
    <text evidence="1">Belongs to the UPF0598 family.</text>
</comment>
<dbReference type="AlphaFoldDB" id="A0A9P6NUI1"/>
<keyword evidence="3" id="KW-1185">Reference proteome</keyword>
<dbReference type="Proteomes" id="UP000886653">
    <property type="component" value="Unassembled WGS sequence"/>
</dbReference>
<organism evidence="2 3">
    <name type="scientific">Cronartium quercuum f. sp. fusiforme G11</name>
    <dbReference type="NCBI Taxonomy" id="708437"/>
    <lineage>
        <taxon>Eukaryota</taxon>
        <taxon>Fungi</taxon>
        <taxon>Dikarya</taxon>
        <taxon>Basidiomycota</taxon>
        <taxon>Pucciniomycotina</taxon>
        <taxon>Pucciniomycetes</taxon>
        <taxon>Pucciniales</taxon>
        <taxon>Coleosporiaceae</taxon>
        <taxon>Cronartium</taxon>
    </lineage>
</organism>
<protein>
    <submittedName>
        <fullName evidence="2">Uncharacterized protein</fullName>
    </submittedName>
</protein>
<evidence type="ECO:0000313" key="2">
    <source>
        <dbReference type="EMBL" id="KAG0151872.1"/>
    </source>
</evidence>
<dbReference type="Pfam" id="PF14956">
    <property type="entry name" value="DUF4505"/>
    <property type="match status" value="1"/>
</dbReference>
<dbReference type="OrthoDB" id="10260024at2759"/>
<evidence type="ECO:0000256" key="1">
    <source>
        <dbReference type="ARBA" id="ARBA00006322"/>
    </source>
</evidence>
<reference evidence="2" key="1">
    <citation type="submission" date="2013-11" db="EMBL/GenBank/DDBJ databases">
        <title>Genome sequence of the fusiform rust pathogen reveals effectors for host alternation and coevolution with pine.</title>
        <authorList>
            <consortium name="DOE Joint Genome Institute"/>
            <person name="Smith K."/>
            <person name="Pendleton A."/>
            <person name="Kubisiak T."/>
            <person name="Anderson C."/>
            <person name="Salamov A."/>
            <person name="Aerts A."/>
            <person name="Riley R."/>
            <person name="Clum A."/>
            <person name="Lindquist E."/>
            <person name="Ence D."/>
            <person name="Campbell M."/>
            <person name="Kronenberg Z."/>
            <person name="Feau N."/>
            <person name="Dhillon B."/>
            <person name="Hamelin R."/>
            <person name="Burleigh J."/>
            <person name="Smith J."/>
            <person name="Yandell M."/>
            <person name="Nelson C."/>
            <person name="Grigoriev I."/>
            <person name="Davis J."/>
        </authorList>
    </citation>
    <scope>NUCLEOTIDE SEQUENCE</scope>
    <source>
        <strain evidence="2">G11</strain>
    </source>
</reference>
<gene>
    <name evidence="2" type="ORF">CROQUDRAFT_667577</name>
</gene>
<sequence length="157" mass="18236">MFLDVLLGKLRPNRPSEKNSADENLQRQQFLRDGYRWASRCGPELNFVKADCTPIVYQDLCKDNQLSYAGTLTTSFHPESLRVDPTTGYFFHPSPGRKGRYGKFSLLRSSLVLDRLRTALVLDEEAQDHQPIGWLEWQGKRWPIGRLQPEDIDWEPE</sequence>
<dbReference type="EMBL" id="MU167210">
    <property type="protein sequence ID" value="KAG0151872.1"/>
    <property type="molecule type" value="Genomic_DNA"/>
</dbReference>